<evidence type="ECO:0000313" key="1">
    <source>
        <dbReference type="EMBL" id="MBK1895797.1"/>
    </source>
</evidence>
<evidence type="ECO:0000313" key="2">
    <source>
        <dbReference type="Proteomes" id="UP000628669"/>
    </source>
</evidence>
<dbReference type="EMBL" id="JAENHK010000008">
    <property type="protein sequence ID" value="MBK1895797.1"/>
    <property type="molecule type" value="Genomic_DNA"/>
</dbReference>
<sequence length="320" mass="37820">MKCKSLLIGLFLISFFSFGQVKELENFRKEIEFFINYDHSKTASTPESEANTLKFKQNLEKAFIEFVMNKDSKNLDQLKNNSINNKTSYVIGNHNYFFDTPRIDPYKKSLENNSYYKIVLYPIYDYELSQFVSFYMQPFNLNEKQYVIYYYKLNGEGTYYIKDIAKNIIVFKGQALTSNAAISKFDQIDDSHFLVVEDMGYDGQRAFVIKNENNLWQPINAFKGKSFKPNSVKYDIKNEGNSRKYLRFANSKNIKNTYPIFYFKNYEINFDPKSKMISYKKADRQSENGKKIESKWENNSFTIDDYYLGEDLNDQPVPMP</sequence>
<accession>A0ABS1FTP3</accession>
<name>A0ABS1FTP3_9FLAO</name>
<keyword evidence="2" id="KW-1185">Reference proteome</keyword>
<proteinExistence type="predicted"/>
<dbReference type="Proteomes" id="UP000628669">
    <property type="component" value="Unassembled WGS sequence"/>
</dbReference>
<dbReference type="RefSeq" id="WP_200245072.1">
    <property type="nucleotide sequence ID" value="NZ_JAENHK010000008.1"/>
</dbReference>
<gene>
    <name evidence="1" type="ORF">JHL15_08560</name>
</gene>
<reference evidence="2" key="1">
    <citation type="submission" date="2021-01" db="EMBL/GenBank/DDBJ databases">
        <title>Genome public.</title>
        <authorList>
            <person name="Liu C."/>
            <person name="Sun Q."/>
        </authorList>
    </citation>
    <scope>NUCLEOTIDE SEQUENCE [LARGE SCALE GENOMIC DNA]</scope>
    <source>
        <strain evidence="2">YIM B02567</strain>
    </source>
</reference>
<comment type="caution">
    <text evidence="1">The sequence shown here is derived from an EMBL/GenBank/DDBJ whole genome shotgun (WGS) entry which is preliminary data.</text>
</comment>
<protein>
    <submittedName>
        <fullName evidence="1">Uncharacterized protein</fullName>
    </submittedName>
</protein>
<organism evidence="1 2">
    <name type="scientific">Chryseobacterium paridis</name>
    <dbReference type="NCBI Taxonomy" id="2800328"/>
    <lineage>
        <taxon>Bacteria</taxon>
        <taxon>Pseudomonadati</taxon>
        <taxon>Bacteroidota</taxon>
        <taxon>Flavobacteriia</taxon>
        <taxon>Flavobacteriales</taxon>
        <taxon>Weeksellaceae</taxon>
        <taxon>Chryseobacterium group</taxon>
        <taxon>Chryseobacterium</taxon>
    </lineage>
</organism>